<reference evidence="1 2" key="1">
    <citation type="journal article" date="2024" name="Ann. Entomol. Soc. Am.">
        <title>Genomic analyses of the southern and eastern yellowjacket wasps (Hymenoptera: Vespidae) reveal evolutionary signatures of social life.</title>
        <authorList>
            <person name="Catto M.A."/>
            <person name="Caine P.B."/>
            <person name="Orr S.E."/>
            <person name="Hunt B.G."/>
            <person name="Goodisman M.A.D."/>
        </authorList>
    </citation>
    <scope>NUCLEOTIDE SEQUENCE [LARGE SCALE GENOMIC DNA]</scope>
    <source>
        <strain evidence="1">232</strain>
        <tissue evidence="1">Head and thorax</tissue>
    </source>
</reference>
<dbReference type="EMBL" id="JAYRBN010000063">
    <property type="protein sequence ID" value="KAL2738637.1"/>
    <property type="molecule type" value="Genomic_DNA"/>
</dbReference>
<evidence type="ECO:0000313" key="1">
    <source>
        <dbReference type="EMBL" id="KAL2738637.1"/>
    </source>
</evidence>
<organism evidence="1 2">
    <name type="scientific">Vespula maculifrons</name>
    <name type="common">Eastern yellow jacket</name>
    <name type="synonym">Wasp</name>
    <dbReference type="NCBI Taxonomy" id="7453"/>
    <lineage>
        <taxon>Eukaryota</taxon>
        <taxon>Metazoa</taxon>
        <taxon>Ecdysozoa</taxon>
        <taxon>Arthropoda</taxon>
        <taxon>Hexapoda</taxon>
        <taxon>Insecta</taxon>
        <taxon>Pterygota</taxon>
        <taxon>Neoptera</taxon>
        <taxon>Endopterygota</taxon>
        <taxon>Hymenoptera</taxon>
        <taxon>Apocrita</taxon>
        <taxon>Aculeata</taxon>
        <taxon>Vespoidea</taxon>
        <taxon>Vespidae</taxon>
        <taxon>Vespinae</taxon>
        <taxon>Vespula</taxon>
    </lineage>
</organism>
<protein>
    <submittedName>
        <fullName evidence="1">Uncharacterized protein</fullName>
    </submittedName>
</protein>
<gene>
    <name evidence="1" type="ORF">V1477_011996</name>
</gene>
<evidence type="ECO:0000313" key="2">
    <source>
        <dbReference type="Proteomes" id="UP001607303"/>
    </source>
</evidence>
<name>A0ABD2C0S5_VESMC</name>
<sequence length="173" mass="18676">MARIVKLNLVIDIISLSVKSPVYTNFRNLALNLRLKLAQPSSAHLNKLLNIPGGIRACSAPDMHSLAMGCVGLLPRPMPEHSLENAGGRGSCPSTAFWRDAASSRSYRQQLFALSCHRLQLPPLPRGGGILQVARQSSRLVVVMSCWSVETTTNGDDSTVLKEEKAGKGCPQS</sequence>
<keyword evidence="2" id="KW-1185">Reference proteome</keyword>
<dbReference type="Proteomes" id="UP001607303">
    <property type="component" value="Unassembled WGS sequence"/>
</dbReference>
<comment type="caution">
    <text evidence="1">The sequence shown here is derived from an EMBL/GenBank/DDBJ whole genome shotgun (WGS) entry which is preliminary data.</text>
</comment>
<accession>A0ABD2C0S5</accession>
<dbReference type="AlphaFoldDB" id="A0ABD2C0S5"/>
<proteinExistence type="predicted"/>